<sequence>MDRLAPRTINIWDLLKKAFIQRYCPPSKTAKQLEDIHNFKQEGDESLYQAWERYNDLLYKCPTHDINSHQKVNIFYKGLSTMNRQLLDSQGPIPGMTPTQALTAIQTMADHSQKWHDGTTIWNIGSSSSNDRLAALVNKLDNLGRDMKKLKENVHAIRVGCQICEGPHFDRDCPLNEEVKQVEEFRVTTLAKETVTETDKNEDCKAIFTNDGAPLYTPFYYSPEEIEYFSANSGFLDDDEFKNVTSTPNEDLKQTSPKQTTTHYIEPYVPPIPFPRRLEQHAEEALIHKTMESLKKIKSNRPFLKEIRQSDEYPKYMKDLVASKPLIIENEDVRINRRCSALLLNQLPPNEKEPESFILPCSIGRLDFNKALAELGASISIMPFSMYKRLGIGNHETIKMNIELADNSKCIPKGIVRNLLIKIDKFILLIDFIILDILEDFRMPVILGRPLLATAHTKVDVFKKSISLEVGNEKVIFKMKSDLPHMQNESVLMIKSNMITEEDELMNIESDLFMYITNTCESCHLLAIDTDLFTYEVVTQETYEEIAYKSCLTTQEAIGENTKPILGTLDDEDDIEGVIDYLKATSYDGFTHLDEEEYNKRRCRLLGMPYIEPLLIIIEQVKVTRYSLGPGEVYTKLEVSNMEELPRTRNNVAIIRSNIMDEVFENYEDEMT</sequence>
<dbReference type="PANTHER" id="PTHR33067:SF35">
    <property type="entry name" value="ASPARTIC PEPTIDASE DDI1-TYPE DOMAIN-CONTAINING PROTEIN"/>
    <property type="match status" value="1"/>
</dbReference>
<name>A0ABQ4ZXE7_9ASTR</name>
<dbReference type="Proteomes" id="UP001151760">
    <property type="component" value="Unassembled WGS sequence"/>
</dbReference>
<evidence type="ECO:0000313" key="3">
    <source>
        <dbReference type="Proteomes" id="UP001151760"/>
    </source>
</evidence>
<accession>A0ABQ4ZXE7</accession>
<organism evidence="2 3">
    <name type="scientific">Tanacetum coccineum</name>
    <dbReference type="NCBI Taxonomy" id="301880"/>
    <lineage>
        <taxon>Eukaryota</taxon>
        <taxon>Viridiplantae</taxon>
        <taxon>Streptophyta</taxon>
        <taxon>Embryophyta</taxon>
        <taxon>Tracheophyta</taxon>
        <taxon>Spermatophyta</taxon>
        <taxon>Magnoliopsida</taxon>
        <taxon>eudicotyledons</taxon>
        <taxon>Gunneridae</taxon>
        <taxon>Pentapetalae</taxon>
        <taxon>asterids</taxon>
        <taxon>campanulids</taxon>
        <taxon>Asterales</taxon>
        <taxon>Asteraceae</taxon>
        <taxon>Asteroideae</taxon>
        <taxon>Anthemideae</taxon>
        <taxon>Anthemidinae</taxon>
        <taxon>Tanacetum</taxon>
    </lineage>
</organism>
<dbReference type="Pfam" id="PF08284">
    <property type="entry name" value="RVP_2"/>
    <property type="match status" value="1"/>
</dbReference>
<dbReference type="PANTHER" id="PTHR33067">
    <property type="entry name" value="RNA-DIRECTED DNA POLYMERASE-RELATED"/>
    <property type="match status" value="1"/>
</dbReference>
<feature type="domain" description="Retrotransposon gag" evidence="1">
    <location>
        <begin position="2"/>
        <end position="80"/>
    </location>
</feature>
<dbReference type="Gene3D" id="2.40.70.10">
    <property type="entry name" value="Acid Proteases"/>
    <property type="match status" value="1"/>
</dbReference>
<dbReference type="Pfam" id="PF03732">
    <property type="entry name" value="Retrotrans_gag"/>
    <property type="match status" value="1"/>
</dbReference>
<proteinExistence type="predicted"/>
<gene>
    <name evidence="2" type="ORF">Tco_0800451</name>
</gene>
<reference evidence="2" key="2">
    <citation type="submission" date="2022-01" db="EMBL/GenBank/DDBJ databases">
        <authorList>
            <person name="Yamashiro T."/>
            <person name="Shiraishi A."/>
            <person name="Satake H."/>
            <person name="Nakayama K."/>
        </authorList>
    </citation>
    <scope>NUCLEOTIDE SEQUENCE</scope>
</reference>
<evidence type="ECO:0000313" key="2">
    <source>
        <dbReference type="EMBL" id="GJS93483.1"/>
    </source>
</evidence>
<reference evidence="2" key="1">
    <citation type="journal article" date="2022" name="Int. J. Mol. Sci.">
        <title>Draft Genome of Tanacetum Coccineum: Genomic Comparison of Closely Related Tanacetum-Family Plants.</title>
        <authorList>
            <person name="Yamashiro T."/>
            <person name="Shiraishi A."/>
            <person name="Nakayama K."/>
            <person name="Satake H."/>
        </authorList>
    </citation>
    <scope>NUCLEOTIDE SEQUENCE</scope>
</reference>
<protein>
    <submittedName>
        <fullName evidence="2">Zinc knuckle CX2CX4HX4C containing protein</fullName>
    </submittedName>
</protein>
<evidence type="ECO:0000259" key="1">
    <source>
        <dbReference type="Pfam" id="PF03732"/>
    </source>
</evidence>
<comment type="caution">
    <text evidence="2">The sequence shown here is derived from an EMBL/GenBank/DDBJ whole genome shotgun (WGS) entry which is preliminary data.</text>
</comment>
<dbReference type="CDD" id="cd00303">
    <property type="entry name" value="retropepsin_like"/>
    <property type="match status" value="1"/>
</dbReference>
<dbReference type="InterPro" id="IPR005162">
    <property type="entry name" value="Retrotrans_gag_dom"/>
</dbReference>
<keyword evidence="3" id="KW-1185">Reference proteome</keyword>
<dbReference type="InterPro" id="IPR021109">
    <property type="entry name" value="Peptidase_aspartic_dom_sf"/>
</dbReference>
<dbReference type="EMBL" id="BQNB010011660">
    <property type="protein sequence ID" value="GJS93483.1"/>
    <property type="molecule type" value="Genomic_DNA"/>
</dbReference>